<feature type="binding site" evidence="11">
    <location>
        <position position="251"/>
    </location>
    <ligand>
        <name>(6S)-5,6,7,8-tetrahydrofolate</name>
        <dbReference type="ChEBI" id="CHEBI:57453"/>
    </ligand>
</feature>
<evidence type="ECO:0000256" key="1">
    <source>
        <dbReference type="ARBA" id="ARBA00001933"/>
    </source>
</evidence>
<feature type="domain" description="Serine hydroxymethyltransferase-like" evidence="13">
    <location>
        <begin position="14"/>
        <end position="391"/>
    </location>
</feature>
<dbReference type="InterPro" id="IPR015424">
    <property type="entry name" value="PyrdxlP-dep_Trfase"/>
</dbReference>
<keyword evidence="5 11" id="KW-0963">Cytoplasm</keyword>
<comment type="caution">
    <text evidence="11">Lacks conserved residue(s) required for the propagation of feature annotation.</text>
</comment>
<dbReference type="UniPathway" id="UPA00193"/>
<dbReference type="InterPro" id="IPR019798">
    <property type="entry name" value="Ser_HO-MeTrfase_PLP_BS"/>
</dbReference>
<dbReference type="HAMAP" id="MF_00051">
    <property type="entry name" value="SHMT"/>
    <property type="match status" value="1"/>
</dbReference>
<evidence type="ECO:0000256" key="3">
    <source>
        <dbReference type="ARBA" id="ARBA00006376"/>
    </source>
</evidence>
<comment type="similarity">
    <text evidence="3 11">Belongs to the SHMT family.</text>
</comment>
<dbReference type="FunFam" id="3.40.640.10:FF:000001">
    <property type="entry name" value="Serine hydroxymethyltransferase"/>
    <property type="match status" value="1"/>
</dbReference>
<dbReference type="InterPro" id="IPR039429">
    <property type="entry name" value="SHMT-like_dom"/>
</dbReference>
<dbReference type="SUPFAM" id="SSF53383">
    <property type="entry name" value="PLP-dependent transferases"/>
    <property type="match status" value="1"/>
</dbReference>
<reference evidence="14 15" key="1">
    <citation type="journal article" date="2012" name="Stand. Genomic Sci.">
        <title>Complete genome sequence of Liberibacter crescens BT-1.</title>
        <authorList>
            <person name="Leonard M.T."/>
            <person name="Fagen J.R."/>
            <person name="Davis-Richardson A.G."/>
            <person name="Davis M.J."/>
            <person name="Triplett E.W."/>
        </authorList>
    </citation>
    <scope>NUCLEOTIDE SEQUENCE [LARGE SCALE GENOMIC DNA]</scope>
    <source>
        <strain evidence="14 15">BT-1</strain>
    </source>
</reference>
<dbReference type="GO" id="GO:0035999">
    <property type="term" value="P:tetrahydrofolate interconversion"/>
    <property type="evidence" value="ECO:0007669"/>
    <property type="project" value="UniProtKB-UniRule"/>
</dbReference>
<accession>L0EXI5</accession>
<feature type="site" description="Plays an important role in substrate specificity" evidence="11">
    <location>
        <position position="235"/>
    </location>
</feature>
<dbReference type="GO" id="GO:0050413">
    <property type="term" value="F:D-alanine 2-hydroxymethyltransferase activity"/>
    <property type="evidence" value="ECO:0007669"/>
    <property type="project" value="UniProtKB-EC"/>
</dbReference>
<evidence type="ECO:0000256" key="2">
    <source>
        <dbReference type="ARBA" id="ARBA00004496"/>
    </source>
</evidence>
<protein>
    <recommendedName>
        <fullName evidence="11">Serine hydroxymethyltransferase</fullName>
        <shortName evidence="11">SHMT</shortName>
        <shortName evidence="11">Serine methylase</shortName>
        <ecNumber evidence="11">2.1.2.1</ecNumber>
    </recommendedName>
</protein>
<keyword evidence="15" id="KW-1185">Reference proteome</keyword>
<dbReference type="RefSeq" id="WP_015273506.1">
    <property type="nucleotide sequence ID" value="NC_019907.1"/>
</dbReference>
<comment type="catalytic activity">
    <reaction evidence="11">
        <text>(6R)-5,10-methylene-5,6,7,8-tetrahydrofolate + glycine + H2O = (6S)-5,6,7,8-tetrahydrofolate + L-serine</text>
        <dbReference type="Rhea" id="RHEA:15481"/>
        <dbReference type="ChEBI" id="CHEBI:15377"/>
        <dbReference type="ChEBI" id="CHEBI:15636"/>
        <dbReference type="ChEBI" id="CHEBI:33384"/>
        <dbReference type="ChEBI" id="CHEBI:57305"/>
        <dbReference type="ChEBI" id="CHEBI:57453"/>
        <dbReference type="EC" id="2.1.2.1"/>
    </reaction>
</comment>
<keyword evidence="6 11" id="KW-0554">One-carbon metabolism</keyword>
<dbReference type="UniPathway" id="UPA00288">
    <property type="reaction ID" value="UER01023"/>
</dbReference>
<dbReference type="Pfam" id="PF00464">
    <property type="entry name" value="SHMT"/>
    <property type="match status" value="1"/>
</dbReference>
<evidence type="ECO:0000313" key="15">
    <source>
        <dbReference type="Proteomes" id="UP000010799"/>
    </source>
</evidence>
<keyword evidence="7 11" id="KW-0808">Transferase</keyword>
<comment type="catalytic activity">
    <reaction evidence="9">
        <text>(6R)-5,10-methylene-5,6,7,8-tetrahydrofolate + D-alanine + H2O = 2-methylserine + (6S)-5,6,7,8-tetrahydrofolate</text>
        <dbReference type="Rhea" id="RHEA:10064"/>
        <dbReference type="ChEBI" id="CHEBI:15377"/>
        <dbReference type="ChEBI" id="CHEBI:15636"/>
        <dbReference type="ChEBI" id="CHEBI:57416"/>
        <dbReference type="ChEBI" id="CHEBI:57453"/>
        <dbReference type="ChEBI" id="CHEBI:58275"/>
        <dbReference type="EC" id="2.1.2.7"/>
    </reaction>
</comment>
<comment type="pathway">
    <text evidence="11">Amino-acid biosynthesis; glycine biosynthesis; glycine from L-serine: step 1/1.</text>
</comment>
<feature type="binding site" evidence="11">
    <location>
        <position position="127"/>
    </location>
    <ligand>
        <name>(6S)-5,6,7,8-tetrahydrofolate</name>
        <dbReference type="ChEBI" id="CHEBI:57453"/>
    </ligand>
</feature>
<comment type="function">
    <text evidence="11">Catalyzes the reversible interconversion of serine and glycine with tetrahydrofolate (THF) serving as the one-carbon carrier. This reaction serves as the major source of one-carbon groups required for the biosynthesis of purines, thymidylate, methionine, and other important biomolecules. Also exhibits THF-independent aldolase activity toward beta-hydroxyamino acids, producing glycine and aldehydes, via a retro-aldol mechanism.</text>
</comment>
<dbReference type="PIRSF" id="PIRSF000412">
    <property type="entry name" value="SHMT"/>
    <property type="match status" value="1"/>
</dbReference>
<keyword evidence="11" id="KW-0028">Amino-acid biosynthesis</keyword>
<evidence type="ECO:0000259" key="13">
    <source>
        <dbReference type="Pfam" id="PF00464"/>
    </source>
</evidence>
<dbReference type="GO" id="GO:0019264">
    <property type="term" value="P:glycine biosynthetic process from serine"/>
    <property type="evidence" value="ECO:0007669"/>
    <property type="project" value="UniProtKB-UniRule"/>
</dbReference>
<dbReference type="NCBIfam" id="NF000586">
    <property type="entry name" value="PRK00011.1"/>
    <property type="match status" value="1"/>
</dbReference>
<dbReference type="AlphaFoldDB" id="L0EXI5"/>
<evidence type="ECO:0000256" key="6">
    <source>
        <dbReference type="ARBA" id="ARBA00022563"/>
    </source>
</evidence>
<sequence length="431" mass="47676">MSSLNTWDFFNKSLAQVDPDIFSIVGQELDRQRQEIQLIASENIVSRAVLEAQGSILTNKYAEGYSGKRYYGGCHYIDVIEDLAIERAKKLFDVNFVNVQPHSGSQMNQAVFLALLNPGDKFMGLDLNSGGHLTHGAPVNLSGKWFDVVPYSVSRDNHILDMDEIEDLAIKSKPKLIMAGGSSYPRFWDWQRFRKIADIVGAYFVVDMAHIAGLVAGGQHLSPIPHAHVVTTTVHKSLRGPRGGMIMTNDEKLAAKINSAIFPGLQGGPLMHIIASKAVAFKEALRPEFKEYTSQVVKNSKTLAKKLKVHGFNIVSGDTDNHIVLVNLKNKNLTGKAVEAALGRVYITCNKNSIPFDLEKPYVTSGIRLGSPAATTRGFKEAEFEYLADLIAEVVLGISSVSDKAYEYLENDIRNKVNELIKAFPIYDYLD</sequence>
<evidence type="ECO:0000256" key="9">
    <source>
        <dbReference type="ARBA" id="ARBA00051216"/>
    </source>
</evidence>
<dbReference type="GO" id="GO:0008168">
    <property type="term" value="F:methyltransferase activity"/>
    <property type="evidence" value="ECO:0007669"/>
    <property type="project" value="UniProtKB-KW"/>
</dbReference>
<dbReference type="GO" id="GO:0032259">
    <property type="term" value="P:methylation"/>
    <property type="evidence" value="ECO:0007669"/>
    <property type="project" value="UniProtKB-KW"/>
</dbReference>
<dbReference type="KEGG" id="lcc:B488_10890"/>
<dbReference type="PROSITE" id="PS00096">
    <property type="entry name" value="SHMT"/>
    <property type="match status" value="1"/>
</dbReference>
<dbReference type="InterPro" id="IPR015421">
    <property type="entry name" value="PyrdxlP-dep_Trfase_major"/>
</dbReference>
<dbReference type="STRING" id="1215343.B488_10890"/>
<evidence type="ECO:0000256" key="8">
    <source>
        <dbReference type="ARBA" id="ARBA00022898"/>
    </source>
</evidence>
<dbReference type="PATRIC" id="fig|1215343.11.peg.1120"/>
<dbReference type="GO" id="GO:0030170">
    <property type="term" value="F:pyridoxal phosphate binding"/>
    <property type="evidence" value="ECO:0007669"/>
    <property type="project" value="UniProtKB-UniRule"/>
</dbReference>
<proteinExistence type="inferred from homology"/>
<feature type="modified residue" description="N6-(pyridoxal phosphate)lysine" evidence="11 12">
    <location>
        <position position="236"/>
    </location>
</feature>
<keyword evidence="14" id="KW-0489">Methyltransferase</keyword>
<dbReference type="GO" id="GO:0005829">
    <property type="term" value="C:cytosol"/>
    <property type="evidence" value="ECO:0007669"/>
    <property type="project" value="TreeGrafter"/>
</dbReference>
<evidence type="ECO:0000256" key="10">
    <source>
        <dbReference type="ARBA" id="ARBA00057572"/>
    </source>
</evidence>
<keyword evidence="8 11" id="KW-0663">Pyridoxal phosphate</keyword>
<evidence type="ECO:0000256" key="12">
    <source>
        <dbReference type="PIRSR" id="PIRSR000412-50"/>
    </source>
</evidence>
<comment type="function">
    <text evidence="10">Catalyzes the reversible interconversion of alpha-methyl-L-serine to D-alanine with tetrahydrofolate (THF) serving as the one-carbon carrier. Cannot use alpha-methyl-D-serine, L-serine, D-serine or L-alanine.</text>
</comment>
<organism evidence="14 15">
    <name type="scientific">Liberibacter crescens (strain BT-1)</name>
    <dbReference type="NCBI Taxonomy" id="1215343"/>
    <lineage>
        <taxon>Bacteria</taxon>
        <taxon>Pseudomonadati</taxon>
        <taxon>Pseudomonadota</taxon>
        <taxon>Alphaproteobacteria</taxon>
        <taxon>Hyphomicrobiales</taxon>
        <taxon>Rhizobiaceae</taxon>
        <taxon>Liberibacter</taxon>
    </lineage>
</organism>
<dbReference type="InterPro" id="IPR049943">
    <property type="entry name" value="Ser_HO-MeTrfase-like"/>
</dbReference>
<dbReference type="InterPro" id="IPR015422">
    <property type="entry name" value="PyrdxlP-dep_Trfase_small"/>
</dbReference>
<dbReference type="EC" id="2.1.2.1" evidence="11"/>
<evidence type="ECO:0000256" key="7">
    <source>
        <dbReference type="ARBA" id="ARBA00022679"/>
    </source>
</evidence>
<comment type="subunit">
    <text evidence="4 11">Homodimer.</text>
</comment>
<dbReference type="Gene3D" id="3.90.1150.10">
    <property type="entry name" value="Aspartate Aminotransferase, domain 1"/>
    <property type="match status" value="1"/>
</dbReference>
<evidence type="ECO:0000256" key="5">
    <source>
        <dbReference type="ARBA" id="ARBA00022490"/>
    </source>
</evidence>
<dbReference type="PANTHER" id="PTHR11680:SF35">
    <property type="entry name" value="SERINE HYDROXYMETHYLTRANSFERASE 1"/>
    <property type="match status" value="1"/>
</dbReference>
<evidence type="ECO:0000313" key="14">
    <source>
        <dbReference type="EMBL" id="AGA65081.1"/>
    </source>
</evidence>
<dbReference type="GO" id="GO:0004372">
    <property type="term" value="F:glycine hydroxymethyltransferase activity"/>
    <property type="evidence" value="ECO:0007669"/>
    <property type="project" value="UniProtKB-UniRule"/>
</dbReference>
<comment type="pathway">
    <text evidence="11">One-carbon metabolism; tetrahydrofolate interconversion.</text>
</comment>
<dbReference type="InterPro" id="IPR001085">
    <property type="entry name" value="Ser_HO-MeTrfase"/>
</dbReference>
<evidence type="ECO:0000256" key="11">
    <source>
        <dbReference type="HAMAP-Rule" id="MF_00051"/>
    </source>
</evidence>
<dbReference type="eggNOG" id="COG0112">
    <property type="taxonomic scope" value="Bacteria"/>
</dbReference>
<dbReference type="EMBL" id="CP003789">
    <property type="protein sequence ID" value="AGA65081.1"/>
    <property type="molecule type" value="Genomic_DNA"/>
</dbReference>
<dbReference type="CDD" id="cd00378">
    <property type="entry name" value="SHMT"/>
    <property type="match status" value="1"/>
</dbReference>
<dbReference type="Gene3D" id="3.40.640.10">
    <property type="entry name" value="Type I PLP-dependent aspartate aminotransferase-like (Major domain)"/>
    <property type="match status" value="1"/>
</dbReference>
<feature type="binding site" evidence="11">
    <location>
        <begin position="131"/>
        <end position="133"/>
    </location>
    <ligand>
        <name>(6S)-5,6,7,8-tetrahydrofolate</name>
        <dbReference type="ChEBI" id="CHEBI:57453"/>
    </ligand>
</feature>
<dbReference type="Proteomes" id="UP000010799">
    <property type="component" value="Chromosome"/>
</dbReference>
<name>L0EXI5_LIBCB</name>
<comment type="subcellular location">
    <subcellularLocation>
        <location evidence="2 11">Cytoplasm</location>
    </subcellularLocation>
</comment>
<comment type="cofactor">
    <cofactor evidence="1 11 12">
        <name>pyridoxal 5'-phosphate</name>
        <dbReference type="ChEBI" id="CHEBI:597326"/>
    </cofactor>
</comment>
<dbReference type="HOGENOM" id="CLU_022477_2_1_5"/>
<evidence type="ECO:0000256" key="4">
    <source>
        <dbReference type="ARBA" id="ARBA00011738"/>
    </source>
</evidence>
<dbReference type="PANTHER" id="PTHR11680">
    <property type="entry name" value="SERINE HYDROXYMETHYLTRANSFERASE"/>
    <property type="match status" value="1"/>
</dbReference>
<gene>
    <name evidence="11" type="primary">glyA</name>
    <name evidence="14" type="ordered locus">B488_10890</name>
</gene>